<sequence length="296" mass="32930">MRSSANKTRIIVIATPVKILVILCYSYCIRIAEDLDCWCLLPHYSALWDEIMAGHSQFANIKHRKGAQDAKRSKLFTKLRKEIIVAARSGSPSPEFNPRLRAAIASAKAENLPKDRIEAAIKSAQGSAADDSYEEVTYEGYGPGGTAIVVQALSNNRNRTAGELRHIFTRHGGKIGERGCITYLFDHVGLIVYSADQVESFDALFDESTSMGAIDLEEHGEGEDRVFNVICNVEDFGKIRDGLYEKFSDGVVARLSWRPKQRVKPSSDDACAKLISFLEDLEDNDDVQYVEGDFEL</sequence>
<dbReference type="NCBIfam" id="TIGR01033">
    <property type="entry name" value="YebC/PmpR family DNA-binding transcriptional regulator"/>
    <property type="match status" value="1"/>
</dbReference>
<dbReference type="Pfam" id="PF01709">
    <property type="entry name" value="Transcrip_reg"/>
    <property type="match status" value="1"/>
</dbReference>
<evidence type="ECO:0000313" key="10">
    <source>
        <dbReference type="Proteomes" id="UP000500930"/>
    </source>
</evidence>
<dbReference type="GO" id="GO:0003677">
    <property type="term" value="F:DNA binding"/>
    <property type="evidence" value="ECO:0007669"/>
    <property type="project" value="UniProtKB-UniRule"/>
</dbReference>
<dbReference type="InterPro" id="IPR026564">
    <property type="entry name" value="Transcrip_reg_TACO1-like_dom3"/>
</dbReference>
<dbReference type="SUPFAM" id="SSF75625">
    <property type="entry name" value="YebC-like"/>
    <property type="match status" value="1"/>
</dbReference>
<dbReference type="EMBL" id="CP046391">
    <property type="protein sequence ID" value="QJC27643.1"/>
    <property type="molecule type" value="Genomic_DNA"/>
</dbReference>
<reference evidence="9 10" key="1">
    <citation type="journal article" date="2020" name="Pathogens">
        <title>First Whole Genome Sequence of Anaplasma platys, an Obligate Intracellular Rickettsial Pathogen of Dogs.</title>
        <authorList>
            <person name="Llanes A."/>
            <person name="Rajeev S."/>
        </authorList>
    </citation>
    <scope>NUCLEOTIDE SEQUENCE [LARGE SCALE GENOMIC DNA]</scope>
    <source>
        <strain evidence="9 10">S3</strain>
    </source>
</reference>
<dbReference type="Gene3D" id="3.30.70.980">
    <property type="match status" value="2"/>
</dbReference>
<dbReference type="GO" id="GO:0006355">
    <property type="term" value="P:regulation of DNA-templated transcription"/>
    <property type="evidence" value="ECO:0007669"/>
    <property type="project" value="UniProtKB-UniRule"/>
</dbReference>
<organism evidence="9 10">
    <name type="scientific">Anaplasma platys</name>
    <dbReference type="NCBI Taxonomy" id="949"/>
    <lineage>
        <taxon>Bacteria</taxon>
        <taxon>Pseudomonadati</taxon>
        <taxon>Pseudomonadota</taxon>
        <taxon>Alphaproteobacteria</taxon>
        <taxon>Rickettsiales</taxon>
        <taxon>Anaplasmataceae</taxon>
        <taxon>Anaplasma</taxon>
    </lineage>
</organism>
<dbReference type="PANTHER" id="PTHR12532:SF11">
    <property type="match status" value="1"/>
</dbReference>
<dbReference type="NCBIfam" id="NF009044">
    <property type="entry name" value="PRK12378.1"/>
    <property type="match status" value="1"/>
</dbReference>
<protein>
    <recommendedName>
        <fullName evidence="6">Probable transcriptional regulatory protein ANPL_02880</fullName>
    </recommendedName>
</protein>
<evidence type="ECO:0000259" key="8">
    <source>
        <dbReference type="Pfam" id="PF20772"/>
    </source>
</evidence>
<proteinExistence type="inferred from homology"/>
<dbReference type="InterPro" id="IPR049083">
    <property type="entry name" value="TACO1_YebC_N"/>
</dbReference>
<dbReference type="FunFam" id="1.10.10.200:FF:000002">
    <property type="entry name" value="Probable transcriptional regulatory protein CLM62_37755"/>
    <property type="match status" value="1"/>
</dbReference>
<keyword evidence="3 6" id="KW-0805">Transcription regulation</keyword>
<evidence type="ECO:0000256" key="4">
    <source>
        <dbReference type="ARBA" id="ARBA00023125"/>
    </source>
</evidence>
<evidence type="ECO:0000256" key="2">
    <source>
        <dbReference type="ARBA" id="ARBA00022490"/>
    </source>
</evidence>
<dbReference type="AlphaFoldDB" id="A0A858PYF4"/>
<dbReference type="Gene3D" id="1.10.10.200">
    <property type="match status" value="1"/>
</dbReference>
<keyword evidence="2 6" id="KW-0963">Cytoplasm</keyword>
<dbReference type="NCBIfam" id="NF001030">
    <property type="entry name" value="PRK00110.1"/>
    <property type="match status" value="1"/>
</dbReference>
<dbReference type="InterPro" id="IPR048300">
    <property type="entry name" value="TACO1_YebC-like_2nd/3rd_dom"/>
</dbReference>
<keyword evidence="5 6" id="KW-0804">Transcription</keyword>
<evidence type="ECO:0000259" key="7">
    <source>
        <dbReference type="Pfam" id="PF01709"/>
    </source>
</evidence>
<feature type="domain" description="TACO1/YebC-like second and third" evidence="7">
    <location>
        <begin position="133"/>
        <end position="290"/>
    </location>
</feature>
<dbReference type="KEGG" id="aplt:ANPL_02880"/>
<keyword evidence="10" id="KW-1185">Reference proteome</keyword>
<comment type="similarity">
    <text evidence="1 6">Belongs to the TACO1 family.</text>
</comment>
<dbReference type="Pfam" id="PF20772">
    <property type="entry name" value="TACO1_YebC_N"/>
    <property type="match status" value="1"/>
</dbReference>
<evidence type="ECO:0000256" key="1">
    <source>
        <dbReference type="ARBA" id="ARBA00008724"/>
    </source>
</evidence>
<accession>A0A858PYF4</accession>
<evidence type="ECO:0000256" key="6">
    <source>
        <dbReference type="HAMAP-Rule" id="MF_00693"/>
    </source>
</evidence>
<dbReference type="InterPro" id="IPR002876">
    <property type="entry name" value="Transcrip_reg_TACO1-like"/>
</dbReference>
<evidence type="ECO:0000256" key="5">
    <source>
        <dbReference type="ARBA" id="ARBA00023163"/>
    </source>
</evidence>
<dbReference type="Proteomes" id="UP000500930">
    <property type="component" value="Chromosome"/>
</dbReference>
<keyword evidence="4 6" id="KW-0238">DNA-binding</keyword>
<dbReference type="GO" id="GO:0005737">
    <property type="term" value="C:cytoplasm"/>
    <property type="evidence" value="ECO:0007669"/>
    <property type="project" value="UniProtKB-SubCell"/>
</dbReference>
<dbReference type="PANTHER" id="PTHR12532">
    <property type="entry name" value="TRANSLATIONAL ACTIVATOR OF CYTOCHROME C OXIDASE 1"/>
    <property type="match status" value="1"/>
</dbReference>
<dbReference type="HAMAP" id="MF_00693">
    <property type="entry name" value="Transcrip_reg_TACO1"/>
    <property type="match status" value="1"/>
</dbReference>
<dbReference type="InterPro" id="IPR029072">
    <property type="entry name" value="YebC-like"/>
</dbReference>
<evidence type="ECO:0000256" key="3">
    <source>
        <dbReference type="ARBA" id="ARBA00023015"/>
    </source>
</evidence>
<feature type="domain" description="TACO1/YebC-like N-terminal" evidence="8">
    <location>
        <begin position="56"/>
        <end position="126"/>
    </location>
</feature>
<evidence type="ECO:0000313" key="9">
    <source>
        <dbReference type="EMBL" id="QJC27643.1"/>
    </source>
</evidence>
<dbReference type="InterPro" id="IPR017856">
    <property type="entry name" value="Integrase-like_N"/>
</dbReference>
<name>A0A858PYF4_9RICK</name>
<comment type="subcellular location">
    <subcellularLocation>
        <location evidence="6">Cytoplasm</location>
    </subcellularLocation>
</comment>
<gene>
    <name evidence="9" type="ORF">ANPL_02880</name>
</gene>